<dbReference type="InterPro" id="IPR025587">
    <property type="entry name" value="DUF4351"/>
</dbReference>
<accession>A0ABV4Y0M9</accession>
<evidence type="ECO:0000313" key="2">
    <source>
        <dbReference type="EMBL" id="MFB2897555.1"/>
    </source>
</evidence>
<dbReference type="InterPro" id="IPR010106">
    <property type="entry name" value="RpnA"/>
</dbReference>
<evidence type="ECO:0000259" key="1">
    <source>
        <dbReference type="Pfam" id="PF14261"/>
    </source>
</evidence>
<protein>
    <submittedName>
        <fullName evidence="2">Rpn family recombination-promoting nuclease/putative transposase</fullName>
    </submittedName>
</protein>
<sequence length="307" mass="35288">MRFISPKVDYAFKKIFGSSQSQEILISFLNAIIYEGEKVIQSLTIVNPYNPGQILSLKETYLDVKAILNDGSIVLIEMQIARVSAFSKRIIYNLGKAYTNQLGIGENYLSLTPVIGVTITDFILFNETPDVITEFVFQEKTKKFPYPDAELQMIFIELPKFKKKLSELTSLSERWIYFIKEAATLDEIPQTLGEVSEIELALNIANQANLTVEELEVVERRAMMLQDEKGRLTYAKEEGREEGRKEGEQQGKSRLIIRQLKKRFGEISEAITSQIENLSIQYLESLGEDFLDFNSLSDLERWLERRI</sequence>
<name>A0ABV4Y0M9_9CYAN</name>
<dbReference type="PANTHER" id="PTHR41317:SF1">
    <property type="entry name" value="PD-(D_E)XK NUCLEASE FAMILY TRANSPOSASE"/>
    <property type="match status" value="1"/>
</dbReference>
<evidence type="ECO:0000313" key="3">
    <source>
        <dbReference type="Proteomes" id="UP001576784"/>
    </source>
</evidence>
<gene>
    <name evidence="2" type="ORF">ACE1CI_31945</name>
</gene>
<dbReference type="Pfam" id="PF12784">
    <property type="entry name" value="PDDEXK_2"/>
    <property type="match status" value="1"/>
</dbReference>
<keyword evidence="3" id="KW-1185">Reference proteome</keyword>
<organism evidence="2 3">
    <name type="scientific">Floridaenema flaviceps BLCC-F50</name>
    <dbReference type="NCBI Taxonomy" id="3153642"/>
    <lineage>
        <taxon>Bacteria</taxon>
        <taxon>Bacillati</taxon>
        <taxon>Cyanobacteriota</taxon>
        <taxon>Cyanophyceae</taxon>
        <taxon>Oscillatoriophycideae</taxon>
        <taxon>Aerosakkonematales</taxon>
        <taxon>Aerosakkonemataceae</taxon>
        <taxon>Floridanema</taxon>
        <taxon>Floridanema flaviceps</taxon>
    </lineage>
</organism>
<dbReference type="EMBL" id="JBHFNR010000256">
    <property type="protein sequence ID" value="MFB2897555.1"/>
    <property type="molecule type" value="Genomic_DNA"/>
</dbReference>
<proteinExistence type="predicted"/>
<dbReference type="RefSeq" id="WP_413267166.1">
    <property type="nucleotide sequence ID" value="NZ_JBHFNR010000256.1"/>
</dbReference>
<dbReference type="PANTHER" id="PTHR41317">
    <property type="entry name" value="PD-(D_E)XK NUCLEASE FAMILY TRANSPOSASE"/>
    <property type="match status" value="1"/>
</dbReference>
<feature type="domain" description="DUF4351" evidence="1">
    <location>
        <begin position="245"/>
        <end position="303"/>
    </location>
</feature>
<dbReference type="Proteomes" id="UP001576784">
    <property type="component" value="Unassembled WGS sequence"/>
</dbReference>
<dbReference type="NCBIfam" id="TIGR01784">
    <property type="entry name" value="T_den_put_tspse"/>
    <property type="match status" value="1"/>
</dbReference>
<comment type="caution">
    <text evidence="2">The sequence shown here is derived from an EMBL/GenBank/DDBJ whole genome shotgun (WGS) entry which is preliminary data.</text>
</comment>
<reference evidence="2 3" key="1">
    <citation type="submission" date="2024-09" db="EMBL/GenBank/DDBJ databases">
        <title>Floridaenema gen nov. (Aerosakkonemataceae, Aerosakkonematales ord. nov., Cyanobacteria) from benthic tropical and subtropical fresh waters, with the description of four new species.</title>
        <authorList>
            <person name="Moretto J.A."/>
            <person name="Berthold D.E."/>
            <person name="Lefler F.W."/>
            <person name="Huang I.-S."/>
            <person name="Laughinghouse H. IV."/>
        </authorList>
    </citation>
    <scope>NUCLEOTIDE SEQUENCE [LARGE SCALE GENOMIC DNA]</scope>
    <source>
        <strain evidence="2 3">BLCC-F50</strain>
    </source>
</reference>
<dbReference type="Pfam" id="PF14261">
    <property type="entry name" value="DUF4351"/>
    <property type="match status" value="1"/>
</dbReference>